<keyword evidence="3" id="KW-1185">Reference proteome</keyword>
<name>A0ABX9MQ83_9DEIN</name>
<organism evidence="2 3">
    <name type="scientific">Meiothermus hypogaeus</name>
    <dbReference type="NCBI Taxonomy" id="884155"/>
    <lineage>
        <taxon>Bacteria</taxon>
        <taxon>Thermotogati</taxon>
        <taxon>Deinococcota</taxon>
        <taxon>Deinococci</taxon>
        <taxon>Thermales</taxon>
        <taxon>Thermaceae</taxon>
        <taxon>Meiothermus</taxon>
    </lineage>
</organism>
<evidence type="ECO:0000313" key="2">
    <source>
        <dbReference type="EMBL" id="RIH80496.1"/>
    </source>
</evidence>
<gene>
    <name evidence="2" type="ORF">Mhypo_00412</name>
</gene>
<keyword evidence="1" id="KW-0472">Membrane</keyword>
<evidence type="ECO:0000256" key="1">
    <source>
        <dbReference type="SAM" id="Phobius"/>
    </source>
</evidence>
<comment type="caution">
    <text evidence="2">The sequence shown here is derived from an EMBL/GenBank/DDBJ whole genome shotgun (WGS) entry which is preliminary data.</text>
</comment>
<dbReference type="Proteomes" id="UP000265443">
    <property type="component" value="Unassembled WGS sequence"/>
</dbReference>
<dbReference type="EMBL" id="QWKY01000005">
    <property type="protein sequence ID" value="RIH80496.1"/>
    <property type="molecule type" value="Genomic_DNA"/>
</dbReference>
<proteinExistence type="predicted"/>
<keyword evidence="1" id="KW-0812">Transmembrane</keyword>
<accession>A0ABX9MQ83</accession>
<feature type="transmembrane region" description="Helical" evidence="1">
    <location>
        <begin position="264"/>
        <end position="285"/>
    </location>
</feature>
<sequence length="297" mass="32284">MQNSSVRELGFPKCIKKVMCVGLQKVGGLPLNLYQLHKNACFLHHAFSSKEVCDDKNCSYCIGWANGFVADSAACSSTPRVVETGQAPEPIPAAYRALIEAHPDFQMVATLAEKEGKRVDWSKATQSTDPSGRWVAQIPLWWDENTLELLAVTLNHQQAISLVLSRVTFQAQGEPVQIAFTELTTGLAVVGLVSSEFGRPAFQMVKWGASKNALSINSLLAVQVDRTEMPSFQQANCAEIVAQLIAAGAALALATYGLSACNPFTFWTPWCLAALAGYALALSNYNYWANQAIRYGC</sequence>
<evidence type="ECO:0000313" key="3">
    <source>
        <dbReference type="Proteomes" id="UP000265443"/>
    </source>
</evidence>
<dbReference type="RefSeq" id="WP_147075418.1">
    <property type="nucleotide sequence ID" value="NZ_QWKY01000005.1"/>
</dbReference>
<reference evidence="2 3" key="1">
    <citation type="submission" date="2018-08" db="EMBL/GenBank/DDBJ databases">
        <title>Meiothermus hypogaeus DSM 23238 genome sequencing project.</title>
        <authorList>
            <person name="Da Costa M.S."/>
            <person name="Albuquerque L."/>
            <person name="Raposo P."/>
            <person name="Froufe H.J.C."/>
            <person name="Barroso C.S."/>
            <person name="Egas C."/>
        </authorList>
    </citation>
    <scope>NUCLEOTIDE SEQUENCE [LARGE SCALE GENOMIC DNA]</scope>
    <source>
        <strain evidence="2 3">DSM 23238</strain>
    </source>
</reference>
<keyword evidence="1" id="KW-1133">Transmembrane helix</keyword>
<protein>
    <submittedName>
        <fullName evidence="2">Uncharacterized protein</fullName>
    </submittedName>
</protein>